<protein>
    <recommendedName>
        <fullName evidence="1">UDP-glucose/GDP-mannose dehydrogenase dimerisation domain-containing protein</fullName>
    </recommendedName>
</protein>
<gene>
    <name evidence="2" type="ORF">METZ01_LOCUS159159</name>
</gene>
<reference evidence="2" key="1">
    <citation type="submission" date="2018-05" db="EMBL/GenBank/DDBJ databases">
        <authorList>
            <person name="Lanie J.A."/>
            <person name="Ng W.-L."/>
            <person name="Kazmierczak K.M."/>
            <person name="Andrzejewski T.M."/>
            <person name="Davidsen T.M."/>
            <person name="Wayne K.J."/>
            <person name="Tettelin H."/>
            <person name="Glass J.I."/>
            <person name="Rusch D."/>
            <person name="Podicherti R."/>
            <person name="Tsui H.-C.T."/>
            <person name="Winkler M.E."/>
        </authorList>
    </citation>
    <scope>NUCLEOTIDE SEQUENCE</scope>
</reference>
<dbReference type="InterPro" id="IPR008927">
    <property type="entry name" value="6-PGluconate_DH-like_C_sf"/>
</dbReference>
<dbReference type="PANTHER" id="PTHR43750:SF3">
    <property type="entry name" value="UDP-GLUCOSE 6-DEHYDROGENASE TUAD"/>
    <property type="match status" value="1"/>
</dbReference>
<dbReference type="PANTHER" id="PTHR43750">
    <property type="entry name" value="UDP-GLUCOSE 6-DEHYDROGENASE TUAD"/>
    <property type="match status" value="1"/>
</dbReference>
<accession>A0A382AXQ8</accession>
<dbReference type="Pfam" id="PF00984">
    <property type="entry name" value="UDPG_MGDP_dh"/>
    <property type="match status" value="1"/>
</dbReference>
<proteinExistence type="predicted"/>
<dbReference type="SUPFAM" id="SSF48179">
    <property type="entry name" value="6-phosphogluconate dehydrogenase C-terminal domain-like"/>
    <property type="match status" value="1"/>
</dbReference>
<dbReference type="InterPro" id="IPR036291">
    <property type="entry name" value="NAD(P)-bd_dom_sf"/>
</dbReference>
<dbReference type="GO" id="GO:0016616">
    <property type="term" value="F:oxidoreductase activity, acting on the CH-OH group of donors, NAD or NADP as acceptor"/>
    <property type="evidence" value="ECO:0007669"/>
    <property type="project" value="InterPro"/>
</dbReference>
<name>A0A382AXQ8_9ZZZZ</name>
<dbReference type="Gene3D" id="3.40.50.720">
    <property type="entry name" value="NAD(P)-binding Rossmann-like Domain"/>
    <property type="match status" value="2"/>
</dbReference>
<dbReference type="AlphaFoldDB" id="A0A382AXQ8"/>
<sequence length="252" mass="28246">MILVIGCGFVGETVAKSLQEAGHSVIRIDPKYNDNTIDMYLGTPELGVVICVPTPTVDGICDDSIIREVLEELGDTPVLLKCTVPPNMLETYPENVTYNPEFLRAKTAEEDFKKQKHFILGGTPENCEIWKNQFSYLNNPKIKRILSPVEFIETDRATASMVKYVHNCWLATKVAFFHEVMNNVGDKYNHKEMVNILGKFENIGPSHMSAPNDDGGLGFGGHCFPKDVEAFRNFSKSEILQQVIDTNSKLKD</sequence>
<evidence type="ECO:0000259" key="1">
    <source>
        <dbReference type="Pfam" id="PF00984"/>
    </source>
</evidence>
<evidence type="ECO:0000313" key="2">
    <source>
        <dbReference type="EMBL" id="SVB06305.1"/>
    </source>
</evidence>
<dbReference type="InterPro" id="IPR014026">
    <property type="entry name" value="UDP-Glc/GDP-Man_DH_dimer"/>
</dbReference>
<dbReference type="SUPFAM" id="SSF51735">
    <property type="entry name" value="NAD(P)-binding Rossmann-fold domains"/>
    <property type="match status" value="1"/>
</dbReference>
<dbReference type="GO" id="GO:0051287">
    <property type="term" value="F:NAD binding"/>
    <property type="evidence" value="ECO:0007669"/>
    <property type="project" value="InterPro"/>
</dbReference>
<dbReference type="EMBL" id="UINC01027299">
    <property type="protein sequence ID" value="SVB06305.1"/>
    <property type="molecule type" value="Genomic_DNA"/>
</dbReference>
<dbReference type="Gene3D" id="1.20.5.100">
    <property type="entry name" value="Cytochrome c1, transmembrane anchor, C-terminal"/>
    <property type="match status" value="1"/>
</dbReference>
<organism evidence="2">
    <name type="scientific">marine metagenome</name>
    <dbReference type="NCBI Taxonomy" id="408172"/>
    <lineage>
        <taxon>unclassified sequences</taxon>
        <taxon>metagenomes</taxon>
        <taxon>ecological metagenomes</taxon>
    </lineage>
</organism>
<feature type="domain" description="UDP-glucose/GDP-mannose dehydrogenase dimerisation" evidence="1">
    <location>
        <begin position="158"/>
        <end position="247"/>
    </location>
</feature>